<evidence type="ECO:0000313" key="9">
    <source>
        <dbReference type="Proteomes" id="UP000326458"/>
    </source>
</evidence>
<dbReference type="PROSITE" id="PS00523">
    <property type="entry name" value="SULFATASE_1"/>
    <property type="match status" value="1"/>
</dbReference>
<dbReference type="InterPro" id="IPR024607">
    <property type="entry name" value="Sulfatase_CS"/>
</dbReference>
<keyword evidence="5" id="KW-0106">Calcium</keyword>
<keyword evidence="6" id="KW-0732">Signal</keyword>
<dbReference type="AlphaFoldDB" id="A0A5N3UY30"/>
<feature type="chain" id="PRO_5024359674" description="Sulfatase N-terminal domain-containing protein" evidence="6">
    <location>
        <begin position="17"/>
        <end position="391"/>
    </location>
</feature>
<feature type="signal peptide" evidence="6">
    <location>
        <begin position="1"/>
        <end position="16"/>
    </location>
</feature>
<keyword evidence="4" id="KW-0378">Hydrolase</keyword>
<evidence type="ECO:0000256" key="1">
    <source>
        <dbReference type="ARBA" id="ARBA00001913"/>
    </source>
</evidence>
<name>A0A5N3UY30_MUNMU</name>
<sequence>MMTLLLLLLFLCEAHSQVASKPNFVLLMADDLGIGDPGCYGNKTLRTPNIDRLARGGVKLTQHLAASPLCTPSRAAFMTGRYPVRSGMASQSRVGVFLFSASSGGLPPSEITFAKLLKDQGYSTALIGQILDVLDELKLADNTLVYFSSDQGAHIEEVTINDEVHGGSNGIYKGGKANNWEGGIRVPGIVRWPGVIPAGLEIDQPTSNMDIFPTVAKLAGSPLPQDRIIDGRDLMPLLRGQTQRSEHEFLFHYCNSYLNAVRWNPPNSTSIWKAFFFTPKFFPEGSNGCFHTQVCLCDGQYVTYHDPPLLFEISRDPRERHPLTPASEPRFQEILAAMQEAVARHVQTLQDVPNQLSLGNLIWKPWLQLCCSSPGLSCKCDRENQDGRRGP</sequence>
<dbReference type="Gene3D" id="3.40.720.10">
    <property type="entry name" value="Alkaline Phosphatase, subunit A"/>
    <property type="match status" value="2"/>
</dbReference>
<dbReference type="Pfam" id="PF00884">
    <property type="entry name" value="Sulfatase"/>
    <property type="match status" value="1"/>
</dbReference>
<protein>
    <recommendedName>
        <fullName evidence="7">Sulfatase N-terminal domain-containing protein</fullName>
    </recommendedName>
</protein>
<dbReference type="InterPro" id="IPR000917">
    <property type="entry name" value="Sulfatase_N"/>
</dbReference>
<dbReference type="GO" id="GO:0046872">
    <property type="term" value="F:metal ion binding"/>
    <property type="evidence" value="ECO:0007669"/>
    <property type="project" value="UniProtKB-KW"/>
</dbReference>
<dbReference type="Proteomes" id="UP000326458">
    <property type="component" value="Unassembled WGS sequence"/>
</dbReference>
<dbReference type="PANTHER" id="PTHR42693:SF9">
    <property type="entry name" value="STERYL-SULFATASE"/>
    <property type="match status" value="1"/>
</dbReference>
<dbReference type="EMBL" id="VCEA01000003">
    <property type="protein sequence ID" value="KAB0341699.1"/>
    <property type="molecule type" value="Genomic_DNA"/>
</dbReference>
<dbReference type="GO" id="GO:0005783">
    <property type="term" value="C:endoplasmic reticulum"/>
    <property type="evidence" value="ECO:0007669"/>
    <property type="project" value="UniProtKB-ARBA"/>
</dbReference>
<evidence type="ECO:0000259" key="7">
    <source>
        <dbReference type="Pfam" id="PF00884"/>
    </source>
</evidence>
<dbReference type="Pfam" id="PF14707">
    <property type="entry name" value="Sulfatase_C"/>
    <property type="match status" value="1"/>
</dbReference>
<keyword evidence="9" id="KW-1185">Reference proteome</keyword>
<dbReference type="Gene3D" id="3.30.1120.10">
    <property type="match status" value="1"/>
</dbReference>
<evidence type="ECO:0000256" key="5">
    <source>
        <dbReference type="ARBA" id="ARBA00022837"/>
    </source>
</evidence>
<reference evidence="8 9" key="1">
    <citation type="submission" date="2019-06" db="EMBL/GenBank/DDBJ databases">
        <title>Discovery of a novel chromosome fission-fusion reversal in muntjac.</title>
        <authorList>
            <person name="Mudd A.B."/>
            <person name="Bredeson J.V."/>
            <person name="Baum R."/>
            <person name="Hockemeyer D."/>
            <person name="Rokhsar D.S."/>
        </authorList>
    </citation>
    <scope>NUCLEOTIDE SEQUENCE [LARGE SCALE GENOMIC DNA]</scope>
    <source>
        <strain evidence="8">UTSW_UCB_Mm</strain>
        <tissue evidence="8">Fibroblast cell line</tissue>
    </source>
</reference>
<comment type="cofactor">
    <cofactor evidence="1">
        <name>Ca(2+)</name>
        <dbReference type="ChEBI" id="CHEBI:29108"/>
    </cofactor>
</comment>
<gene>
    <name evidence="8" type="ORF">FD754_018625</name>
</gene>
<dbReference type="InterPro" id="IPR050738">
    <property type="entry name" value="Sulfatase"/>
</dbReference>
<evidence type="ECO:0000256" key="2">
    <source>
        <dbReference type="ARBA" id="ARBA00008779"/>
    </source>
</evidence>
<accession>A0A5N3UY30</accession>
<dbReference type="GO" id="GO:0004065">
    <property type="term" value="F:arylsulfatase activity"/>
    <property type="evidence" value="ECO:0007669"/>
    <property type="project" value="TreeGrafter"/>
</dbReference>
<proteinExistence type="inferred from homology"/>
<evidence type="ECO:0000256" key="4">
    <source>
        <dbReference type="ARBA" id="ARBA00022801"/>
    </source>
</evidence>
<organism evidence="8 9">
    <name type="scientific">Muntiacus muntjak</name>
    <name type="common">Barking deer</name>
    <name type="synonym">Indian muntjac</name>
    <dbReference type="NCBI Taxonomy" id="9888"/>
    <lineage>
        <taxon>Eukaryota</taxon>
        <taxon>Metazoa</taxon>
        <taxon>Chordata</taxon>
        <taxon>Craniata</taxon>
        <taxon>Vertebrata</taxon>
        <taxon>Euteleostomi</taxon>
        <taxon>Mammalia</taxon>
        <taxon>Eutheria</taxon>
        <taxon>Laurasiatheria</taxon>
        <taxon>Artiodactyla</taxon>
        <taxon>Ruminantia</taxon>
        <taxon>Pecora</taxon>
        <taxon>Cervidae</taxon>
        <taxon>Muntiacinae</taxon>
        <taxon>Muntiacus</taxon>
    </lineage>
</organism>
<dbReference type="PANTHER" id="PTHR42693">
    <property type="entry name" value="ARYLSULFATASE FAMILY MEMBER"/>
    <property type="match status" value="1"/>
</dbReference>
<comment type="caution">
    <text evidence="8">The sequence shown here is derived from an EMBL/GenBank/DDBJ whole genome shotgun (WGS) entry which is preliminary data.</text>
</comment>
<dbReference type="InterPro" id="IPR017850">
    <property type="entry name" value="Alkaline_phosphatase_core_sf"/>
</dbReference>
<evidence type="ECO:0000256" key="6">
    <source>
        <dbReference type="SAM" id="SignalP"/>
    </source>
</evidence>
<keyword evidence="3" id="KW-0479">Metal-binding</keyword>
<dbReference type="FunFam" id="3.30.1120.10:FF:000001">
    <property type="entry name" value="Arylsulfatase E"/>
    <property type="match status" value="1"/>
</dbReference>
<evidence type="ECO:0000313" key="8">
    <source>
        <dbReference type="EMBL" id="KAB0341699.1"/>
    </source>
</evidence>
<dbReference type="SUPFAM" id="SSF53649">
    <property type="entry name" value="Alkaline phosphatase-like"/>
    <property type="match status" value="1"/>
</dbReference>
<comment type="similarity">
    <text evidence="2">Belongs to the sulfatase family.</text>
</comment>
<feature type="domain" description="Sulfatase N-terminal" evidence="7">
    <location>
        <begin position="22"/>
        <end position="129"/>
    </location>
</feature>
<evidence type="ECO:0000256" key="3">
    <source>
        <dbReference type="ARBA" id="ARBA00022723"/>
    </source>
</evidence>